<dbReference type="Pfam" id="PF00903">
    <property type="entry name" value="Glyoxalase"/>
    <property type="match status" value="1"/>
</dbReference>
<dbReference type="Proteomes" id="UP001486888">
    <property type="component" value="Chromosome"/>
</dbReference>
<evidence type="ECO:0000259" key="1">
    <source>
        <dbReference type="PROSITE" id="PS51819"/>
    </source>
</evidence>
<organism evidence="2 3">
    <name type="scientific">Glutamicibacter ectropisis</name>
    <dbReference type="NCBI Taxonomy" id="3046593"/>
    <lineage>
        <taxon>Bacteria</taxon>
        <taxon>Bacillati</taxon>
        <taxon>Actinomycetota</taxon>
        <taxon>Actinomycetes</taxon>
        <taxon>Micrococcales</taxon>
        <taxon>Micrococcaceae</taxon>
        <taxon>Glutamicibacter</taxon>
    </lineage>
</organism>
<dbReference type="PROSITE" id="PS51819">
    <property type="entry name" value="VOC"/>
    <property type="match status" value="1"/>
</dbReference>
<dbReference type="SUPFAM" id="SSF54593">
    <property type="entry name" value="Glyoxalase/Bleomycin resistance protein/Dihydroxybiphenyl dioxygenase"/>
    <property type="match status" value="1"/>
</dbReference>
<gene>
    <name evidence="2" type="ORF">QMQ05_07485</name>
</gene>
<dbReference type="KEGG" id="gey:QMQ05_07485"/>
<dbReference type="CDD" id="cd08351">
    <property type="entry name" value="ChaP_like"/>
    <property type="match status" value="1"/>
</dbReference>
<name>A0AAU6WHU7_9MICC</name>
<dbReference type="InterPro" id="IPR029068">
    <property type="entry name" value="Glyas_Bleomycin-R_OHBP_Dase"/>
</dbReference>
<dbReference type="InterPro" id="IPR037523">
    <property type="entry name" value="VOC_core"/>
</dbReference>
<dbReference type="InterPro" id="IPR004360">
    <property type="entry name" value="Glyas_Fos-R_dOase_dom"/>
</dbReference>
<evidence type="ECO:0000313" key="3">
    <source>
        <dbReference type="Proteomes" id="UP001486888"/>
    </source>
</evidence>
<dbReference type="Gene3D" id="3.10.180.10">
    <property type="entry name" value="2,3-Dihydroxybiphenyl 1,2-Dioxygenase, domain 1"/>
    <property type="match status" value="1"/>
</dbReference>
<proteinExistence type="predicted"/>
<keyword evidence="3" id="KW-1185">Reference proteome</keyword>
<dbReference type="RefSeq" id="WP_345474307.1">
    <property type="nucleotide sequence ID" value="NZ_CP125942.1"/>
</dbReference>
<protein>
    <submittedName>
        <fullName evidence="2">VOC family protein</fullName>
    </submittedName>
</protein>
<accession>A0AAU6WHU7</accession>
<sequence>MTARFNHTIIASLDPEHMAEFYTDLLEADPAPSWGPFCNISLDDGVLLQFATPPIEFPPQHYAFLLSEEHFDRAYQKICALKLEHWADPQRLQPGTINHEHEGRGVYLLDPSGHYLELITKGYLSADS</sequence>
<evidence type="ECO:0000313" key="2">
    <source>
        <dbReference type="EMBL" id="XAO47349.1"/>
    </source>
</evidence>
<dbReference type="AlphaFoldDB" id="A0AAU6WHU7"/>
<reference evidence="2 3" key="1">
    <citation type="submission" date="2023-05" db="EMBL/GenBank/DDBJ databases">
        <title>Glutamicibacter sp. B1, complete genome.</title>
        <authorList>
            <person name="Long Y.H."/>
            <person name="Fang T."/>
            <person name="Li X.Y."/>
        </authorList>
    </citation>
    <scope>NUCLEOTIDE SEQUENCE [LARGE SCALE GENOMIC DNA]</scope>
    <source>
        <strain evidence="2 3">B1</strain>
    </source>
</reference>
<feature type="domain" description="VOC" evidence="1">
    <location>
        <begin position="4"/>
        <end position="121"/>
    </location>
</feature>
<dbReference type="EMBL" id="CP125942">
    <property type="protein sequence ID" value="XAO47349.1"/>
    <property type="molecule type" value="Genomic_DNA"/>
</dbReference>